<feature type="region of interest" description="Disordered" evidence="1">
    <location>
        <begin position="145"/>
        <end position="216"/>
    </location>
</feature>
<dbReference type="AlphaFoldDB" id="A0A409VXR8"/>
<dbReference type="OrthoDB" id="10596236at2759"/>
<organism evidence="2 3">
    <name type="scientific">Panaeolus cyanescens</name>
    <dbReference type="NCBI Taxonomy" id="181874"/>
    <lineage>
        <taxon>Eukaryota</taxon>
        <taxon>Fungi</taxon>
        <taxon>Dikarya</taxon>
        <taxon>Basidiomycota</taxon>
        <taxon>Agaricomycotina</taxon>
        <taxon>Agaricomycetes</taxon>
        <taxon>Agaricomycetidae</taxon>
        <taxon>Agaricales</taxon>
        <taxon>Agaricineae</taxon>
        <taxon>Galeropsidaceae</taxon>
        <taxon>Panaeolus</taxon>
    </lineage>
</organism>
<evidence type="ECO:0000256" key="1">
    <source>
        <dbReference type="SAM" id="MobiDB-lite"/>
    </source>
</evidence>
<feature type="compositionally biased region" description="Low complexity" evidence="1">
    <location>
        <begin position="192"/>
        <end position="216"/>
    </location>
</feature>
<comment type="caution">
    <text evidence="2">The sequence shown here is derived from an EMBL/GenBank/DDBJ whole genome shotgun (WGS) entry which is preliminary data.</text>
</comment>
<gene>
    <name evidence="2" type="ORF">CVT24_009875</name>
</gene>
<name>A0A409VXR8_9AGAR</name>
<protein>
    <submittedName>
        <fullName evidence="2">Uncharacterized protein</fullName>
    </submittedName>
</protein>
<proteinExistence type="predicted"/>
<evidence type="ECO:0000313" key="3">
    <source>
        <dbReference type="Proteomes" id="UP000284842"/>
    </source>
</evidence>
<sequence length="482" mass="52452">MDSGLTMIGLPVTIQHNSYPSWPDLKYPAKKADKIHSSVQTSPSFSSFTTRPLAASRSGSESSSSVCSDGTADLRLARVFPATRKNIDDTLTSSYLLSLKKDSSRGHLLCPPVMTSTKSPLARRDDDTMSPLQRSMAAFAEYDKEYQPPFKAHNEPSSVDSESDDLEYRPSNNRRPPRKRVASNLSTVASHLSSSGSEEGLSTPFTSNPSSWSSASTLATSYLPTDLRSAKINQTSNLPVTLEGEDLDSDDDEILIPHARRGSSAEPEGPPKTRVVKFDSSSTRYFDYKGPGKTVLSPNDTIDQFRINDQSISARALPSSSVAPSSYLDFIDASKTVTGRARSGTSASAPPSLPTVAEELRTSPHSCNDFASSMTSLENNVSTCSLHTSIHGTLPEDLQEEALYLPPGGSPARFKRGRSLSESVAETIKKKGEGVAKSARYQWFYVTLQVRLKASQAKTLVKKTSFKQMLRRVSKMDLKKGD</sequence>
<evidence type="ECO:0000313" key="2">
    <source>
        <dbReference type="EMBL" id="PPQ71072.1"/>
    </source>
</evidence>
<dbReference type="EMBL" id="NHTK01005929">
    <property type="protein sequence ID" value="PPQ71072.1"/>
    <property type="molecule type" value="Genomic_DNA"/>
</dbReference>
<keyword evidence="3" id="KW-1185">Reference proteome</keyword>
<dbReference type="InParanoid" id="A0A409VXR8"/>
<accession>A0A409VXR8</accession>
<dbReference type="Proteomes" id="UP000284842">
    <property type="component" value="Unassembled WGS sequence"/>
</dbReference>
<feature type="region of interest" description="Disordered" evidence="1">
    <location>
        <begin position="38"/>
        <end position="68"/>
    </location>
</feature>
<reference evidence="2 3" key="1">
    <citation type="journal article" date="2018" name="Evol. Lett.">
        <title>Horizontal gene cluster transfer increased hallucinogenic mushroom diversity.</title>
        <authorList>
            <person name="Reynolds H.T."/>
            <person name="Vijayakumar V."/>
            <person name="Gluck-Thaler E."/>
            <person name="Korotkin H.B."/>
            <person name="Matheny P.B."/>
            <person name="Slot J.C."/>
        </authorList>
    </citation>
    <scope>NUCLEOTIDE SEQUENCE [LARGE SCALE GENOMIC DNA]</scope>
    <source>
        <strain evidence="2 3">2629</strain>
    </source>
</reference>